<dbReference type="RefSeq" id="WP_146596966.1">
    <property type="nucleotide sequence ID" value="NZ_SJPT01000010.1"/>
</dbReference>
<protein>
    <submittedName>
        <fullName evidence="2">Uncharacterized protein</fullName>
    </submittedName>
</protein>
<reference evidence="2 3" key="1">
    <citation type="submission" date="2019-02" db="EMBL/GenBank/DDBJ databases">
        <title>Deep-cultivation of Planctomycetes and their phenomic and genomic characterization uncovers novel biology.</title>
        <authorList>
            <person name="Wiegand S."/>
            <person name="Jogler M."/>
            <person name="Boedeker C."/>
            <person name="Pinto D."/>
            <person name="Vollmers J."/>
            <person name="Rivas-Marin E."/>
            <person name="Kohn T."/>
            <person name="Peeters S.H."/>
            <person name="Heuer A."/>
            <person name="Rast P."/>
            <person name="Oberbeckmann S."/>
            <person name="Bunk B."/>
            <person name="Jeske O."/>
            <person name="Meyerdierks A."/>
            <person name="Storesund J.E."/>
            <person name="Kallscheuer N."/>
            <person name="Luecker S."/>
            <person name="Lage O.M."/>
            <person name="Pohl T."/>
            <person name="Merkel B.J."/>
            <person name="Hornburger P."/>
            <person name="Mueller R.-W."/>
            <person name="Bruemmer F."/>
            <person name="Labrenz M."/>
            <person name="Spormann A.M."/>
            <person name="Op Den Camp H."/>
            <person name="Overmann J."/>
            <person name="Amann R."/>
            <person name="Jetten M.S.M."/>
            <person name="Mascher T."/>
            <person name="Medema M.H."/>
            <person name="Devos D.P."/>
            <person name="Kaster A.-K."/>
            <person name="Ovreas L."/>
            <person name="Rohde M."/>
            <person name="Galperin M.Y."/>
            <person name="Jogler C."/>
        </authorList>
    </citation>
    <scope>NUCLEOTIDE SEQUENCE [LARGE SCALE GENOMIC DNA]</scope>
    <source>
        <strain evidence="2 3">Pla52o</strain>
    </source>
</reference>
<evidence type="ECO:0000256" key="1">
    <source>
        <dbReference type="SAM" id="Phobius"/>
    </source>
</evidence>
<evidence type="ECO:0000313" key="3">
    <source>
        <dbReference type="Proteomes" id="UP000316304"/>
    </source>
</evidence>
<organism evidence="2 3">
    <name type="scientific">Novipirellula galeiformis</name>
    <dbReference type="NCBI Taxonomy" id="2528004"/>
    <lineage>
        <taxon>Bacteria</taxon>
        <taxon>Pseudomonadati</taxon>
        <taxon>Planctomycetota</taxon>
        <taxon>Planctomycetia</taxon>
        <taxon>Pirellulales</taxon>
        <taxon>Pirellulaceae</taxon>
        <taxon>Novipirellula</taxon>
    </lineage>
</organism>
<keyword evidence="1" id="KW-0812">Transmembrane</keyword>
<feature type="transmembrane region" description="Helical" evidence="1">
    <location>
        <begin position="109"/>
        <end position="129"/>
    </location>
</feature>
<keyword evidence="1" id="KW-0472">Membrane</keyword>
<gene>
    <name evidence="2" type="ORF">Pla52o_50160</name>
</gene>
<dbReference type="Proteomes" id="UP000316304">
    <property type="component" value="Unassembled WGS sequence"/>
</dbReference>
<keyword evidence="3" id="KW-1185">Reference proteome</keyword>
<accession>A0A5C6C2C2</accession>
<dbReference type="EMBL" id="SJPT01000010">
    <property type="protein sequence ID" value="TWU17801.1"/>
    <property type="molecule type" value="Genomic_DNA"/>
</dbReference>
<dbReference type="AlphaFoldDB" id="A0A5C6C2C2"/>
<evidence type="ECO:0000313" key="2">
    <source>
        <dbReference type="EMBL" id="TWU17801.1"/>
    </source>
</evidence>
<comment type="caution">
    <text evidence="2">The sequence shown here is derived from an EMBL/GenBank/DDBJ whole genome shotgun (WGS) entry which is preliminary data.</text>
</comment>
<feature type="transmembrane region" description="Helical" evidence="1">
    <location>
        <begin position="135"/>
        <end position="157"/>
    </location>
</feature>
<dbReference type="OrthoDB" id="285801at2"/>
<feature type="transmembrane region" description="Helical" evidence="1">
    <location>
        <begin position="83"/>
        <end position="102"/>
    </location>
</feature>
<proteinExistence type="predicted"/>
<name>A0A5C6C2C2_9BACT</name>
<keyword evidence="1" id="KW-1133">Transmembrane helix</keyword>
<sequence length="176" mass="19280">MRSRFKRPAIALVMASLWIGWAVWANAPHYYDAQAMEREIAAVLGHADVNLQPAEAGFPFAYMRYDYSDSNQLSIHATDLSVLLPNVLFSLAGTFGVALLVVRMRRMSLLGIVALCCLVAPAAFMSIRLNGLHPTVMSCLYLVPLILLMMSLAAEAIRGGRVRSNSMQRSSASGVY</sequence>